<dbReference type="Proteomes" id="UP000320055">
    <property type="component" value="Unassembled WGS sequence"/>
</dbReference>
<comment type="catalytic activity">
    <reaction evidence="1">
        <text>ATP + protein L-histidine = ADP + protein N-phospho-L-histidine.</text>
        <dbReference type="EC" id="2.7.13.3"/>
    </reaction>
</comment>
<evidence type="ECO:0000256" key="3">
    <source>
        <dbReference type="ARBA" id="ARBA00022553"/>
    </source>
</evidence>
<dbReference type="InterPro" id="IPR036890">
    <property type="entry name" value="HATPase_C_sf"/>
</dbReference>
<evidence type="ECO:0000259" key="9">
    <source>
        <dbReference type="PROSITE" id="PS50109"/>
    </source>
</evidence>
<evidence type="ECO:0000256" key="7">
    <source>
        <dbReference type="ARBA" id="ARBA00022840"/>
    </source>
</evidence>
<sequence>MVQPLSSNQDQFQWQQAQRILEMLSTLSYRASGLDSYLKELVCGLSQLLSLDWSVVTCCWEDKEKIIASSLDLGAGEQIYSLHGTLTNTVFSTGKTLQVKDTNSQTKYGQPPEGYRSYLGVPLQTPGGKTFGTICSFCVQPRYFGEEELRTAQLFAERAAIAIDNYNLYQQQQDFNQALETEVAIRTKQLKETQAKLIEKEKLAAIGQFASMIVHEIRNPLTTMMMCFNALKQLQLEKRNLMRITLAREEGERLLELLKEILLYAKPPKLELETIEVAQFVEEVLWELRQMPMTSGREIRLICQAEKIKMRADKNKLKQIVINLVQNACEAITPGEVVTCRLTKERKPESICFSTHNQGSPIPEEMIPKLSEPFVSNKAGGTGLGLAIVKQIVYAHQGVLSIQSNAVEGTTISFTIPSTGSGSNG</sequence>
<keyword evidence="6 10" id="KW-0418">Kinase</keyword>
<dbReference type="GO" id="GO:0005524">
    <property type="term" value="F:ATP binding"/>
    <property type="evidence" value="ECO:0007669"/>
    <property type="project" value="UniProtKB-KW"/>
</dbReference>
<dbReference type="Gene3D" id="3.30.565.10">
    <property type="entry name" value="Histidine kinase-like ATPase, C-terminal domain"/>
    <property type="match status" value="1"/>
</dbReference>
<gene>
    <name evidence="10" type="ORF">H1P_870025</name>
</gene>
<dbReference type="InterPro" id="IPR004358">
    <property type="entry name" value="Sig_transdc_His_kin-like_C"/>
</dbReference>
<dbReference type="Pfam" id="PF02518">
    <property type="entry name" value="HATPase_c"/>
    <property type="match status" value="1"/>
</dbReference>
<dbReference type="PANTHER" id="PTHR43065">
    <property type="entry name" value="SENSOR HISTIDINE KINASE"/>
    <property type="match status" value="1"/>
</dbReference>
<evidence type="ECO:0000256" key="4">
    <source>
        <dbReference type="ARBA" id="ARBA00022679"/>
    </source>
</evidence>
<dbReference type="InterPro" id="IPR005467">
    <property type="entry name" value="His_kinase_dom"/>
</dbReference>
<dbReference type="InterPro" id="IPR036097">
    <property type="entry name" value="HisK_dim/P_sf"/>
</dbReference>
<dbReference type="SUPFAM" id="SSF47384">
    <property type="entry name" value="Homodimeric domain of signal transducing histidine kinase"/>
    <property type="match status" value="1"/>
</dbReference>
<dbReference type="InterPro" id="IPR029016">
    <property type="entry name" value="GAF-like_dom_sf"/>
</dbReference>
<evidence type="ECO:0000256" key="5">
    <source>
        <dbReference type="ARBA" id="ARBA00022741"/>
    </source>
</evidence>
<evidence type="ECO:0000313" key="11">
    <source>
        <dbReference type="Proteomes" id="UP000320055"/>
    </source>
</evidence>
<dbReference type="SUPFAM" id="SSF55874">
    <property type="entry name" value="ATPase domain of HSP90 chaperone/DNA topoisomerase II/histidine kinase"/>
    <property type="match status" value="1"/>
</dbReference>
<dbReference type="AlphaFoldDB" id="A0A563W4U2"/>
<keyword evidence="11" id="KW-1185">Reference proteome</keyword>
<dbReference type="EC" id="2.7.13.3" evidence="2"/>
<dbReference type="InterPro" id="IPR003661">
    <property type="entry name" value="HisK_dim/P_dom"/>
</dbReference>
<dbReference type="PANTHER" id="PTHR43065:SF10">
    <property type="entry name" value="PEROXIDE STRESS-ACTIVATED HISTIDINE KINASE MAK3"/>
    <property type="match status" value="1"/>
</dbReference>
<dbReference type="PROSITE" id="PS50109">
    <property type="entry name" value="HIS_KIN"/>
    <property type="match status" value="1"/>
</dbReference>
<accession>A0A563W4U2</accession>
<dbReference type="OrthoDB" id="9815750at2"/>
<reference evidence="10 11" key="1">
    <citation type="submission" date="2019-01" db="EMBL/GenBank/DDBJ databases">
        <authorList>
            <person name="Brito A."/>
        </authorList>
    </citation>
    <scope>NUCLEOTIDE SEQUENCE [LARGE SCALE GENOMIC DNA]</scope>
    <source>
        <strain evidence="10">1</strain>
    </source>
</reference>
<dbReference type="SMART" id="SM00065">
    <property type="entry name" value="GAF"/>
    <property type="match status" value="1"/>
</dbReference>
<dbReference type="SMART" id="SM00388">
    <property type="entry name" value="HisKA"/>
    <property type="match status" value="1"/>
</dbReference>
<dbReference type="GO" id="GO:0000155">
    <property type="term" value="F:phosphorelay sensor kinase activity"/>
    <property type="evidence" value="ECO:0007669"/>
    <property type="project" value="InterPro"/>
</dbReference>
<evidence type="ECO:0000256" key="1">
    <source>
        <dbReference type="ARBA" id="ARBA00000085"/>
    </source>
</evidence>
<dbReference type="EMBL" id="CAACVJ010000695">
    <property type="protein sequence ID" value="VEP18722.1"/>
    <property type="molecule type" value="Genomic_DNA"/>
</dbReference>
<keyword evidence="5" id="KW-0547">Nucleotide-binding</keyword>
<dbReference type="Gene3D" id="3.30.450.40">
    <property type="match status" value="1"/>
</dbReference>
<feature type="domain" description="Histidine kinase" evidence="9">
    <location>
        <begin position="212"/>
        <end position="420"/>
    </location>
</feature>
<dbReference type="CDD" id="cd00082">
    <property type="entry name" value="HisKA"/>
    <property type="match status" value="1"/>
</dbReference>
<organism evidence="10 11">
    <name type="scientific">Hyella patelloides LEGE 07179</name>
    <dbReference type="NCBI Taxonomy" id="945734"/>
    <lineage>
        <taxon>Bacteria</taxon>
        <taxon>Bacillati</taxon>
        <taxon>Cyanobacteriota</taxon>
        <taxon>Cyanophyceae</taxon>
        <taxon>Pleurocapsales</taxon>
        <taxon>Hyellaceae</taxon>
        <taxon>Hyella</taxon>
    </lineage>
</organism>
<keyword evidence="7" id="KW-0067">ATP-binding</keyword>
<dbReference type="RefSeq" id="WP_144868190.1">
    <property type="nucleotide sequence ID" value="NZ_LR213845.1"/>
</dbReference>
<dbReference type="Pfam" id="PF00512">
    <property type="entry name" value="HisKA"/>
    <property type="match status" value="1"/>
</dbReference>
<name>A0A563W4U2_9CYAN</name>
<protein>
    <recommendedName>
        <fullName evidence="2">histidine kinase</fullName>
        <ecNumber evidence="2">2.7.13.3</ecNumber>
    </recommendedName>
</protein>
<dbReference type="Pfam" id="PF01590">
    <property type="entry name" value="GAF"/>
    <property type="match status" value="1"/>
</dbReference>
<dbReference type="InterPro" id="IPR003594">
    <property type="entry name" value="HATPase_dom"/>
</dbReference>
<proteinExistence type="predicted"/>
<dbReference type="PRINTS" id="PR00344">
    <property type="entry name" value="BCTRLSENSOR"/>
</dbReference>
<dbReference type="Gene3D" id="1.10.287.130">
    <property type="match status" value="1"/>
</dbReference>
<evidence type="ECO:0000256" key="2">
    <source>
        <dbReference type="ARBA" id="ARBA00012438"/>
    </source>
</evidence>
<evidence type="ECO:0000256" key="6">
    <source>
        <dbReference type="ARBA" id="ARBA00022777"/>
    </source>
</evidence>
<evidence type="ECO:0000313" key="10">
    <source>
        <dbReference type="EMBL" id="VEP18722.1"/>
    </source>
</evidence>
<dbReference type="SUPFAM" id="SSF55781">
    <property type="entry name" value="GAF domain-like"/>
    <property type="match status" value="1"/>
</dbReference>
<keyword evidence="4" id="KW-0808">Transferase</keyword>
<dbReference type="InterPro" id="IPR003018">
    <property type="entry name" value="GAF"/>
</dbReference>
<evidence type="ECO:0000256" key="8">
    <source>
        <dbReference type="ARBA" id="ARBA00023012"/>
    </source>
</evidence>
<dbReference type="SMART" id="SM00387">
    <property type="entry name" value="HATPase_c"/>
    <property type="match status" value="1"/>
</dbReference>
<keyword evidence="8" id="KW-0902">Two-component regulatory system</keyword>
<keyword evidence="3" id="KW-0597">Phosphoprotein</keyword>